<dbReference type="GO" id="GO:0003884">
    <property type="term" value="F:D-amino-acid oxidase activity"/>
    <property type="evidence" value="ECO:0007669"/>
    <property type="project" value="InterPro"/>
</dbReference>
<dbReference type="EMBL" id="MCFA01000238">
    <property type="protein sequence ID" value="ORX97246.1"/>
    <property type="molecule type" value="Genomic_DNA"/>
</dbReference>
<comment type="cofactor">
    <cofactor evidence="1">
        <name>FAD</name>
        <dbReference type="ChEBI" id="CHEBI:57692"/>
    </cofactor>
</comment>
<dbReference type="PANTHER" id="PTHR11530:SF25">
    <property type="entry name" value="FAD DEPENDENT OXIDOREDUCTASE DOMAIN-CONTAINING PROTEIN"/>
    <property type="match status" value="1"/>
</dbReference>
<dbReference type="PANTHER" id="PTHR11530">
    <property type="entry name" value="D-AMINO ACID OXIDASE"/>
    <property type="match status" value="1"/>
</dbReference>
<evidence type="ECO:0000256" key="1">
    <source>
        <dbReference type="ARBA" id="ARBA00001974"/>
    </source>
</evidence>
<dbReference type="GO" id="GO:0005737">
    <property type="term" value="C:cytoplasm"/>
    <property type="evidence" value="ECO:0007669"/>
    <property type="project" value="TreeGrafter"/>
</dbReference>
<name>A0A1Y1YHQ9_9PLEO</name>
<dbReference type="Proteomes" id="UP000193144">
    <property type="component" value="Unassembled WGS sequence"/>
</dbReference>
<comment type="caution">
    <text evidence="7">The sequence shown here is derived from an EMBL/GenBank/DDBJ whole genome shotgun (WGS) entry which is preliminary data.</text>
</comment>
<evidence type="ECO:0000256" key="2">
    <source>
        <dbReference type="ARBA" id="ARBA00006730"/>
    </source>
</evidence>
<dbReference type="SUPFAM" id="SSF51971">
    <property type="entry name" value="Nucleotide-binding domain"/>
    <property type="match status" value="1"/>
</dbReference>
<dbReference type="AlphaFoldDB" id="A0A1Y1YHQ9"/>
<reference evidence="7 8" key="1">
    <citation type="submission" date="2016-07" db="EMBL/GenBank/DDBJ databases">
        <title>Pervasive Adenine N6-methylation of Active Genes in Fungi.</title>
        <authorList>
            <consortium name="DOE Joint Genome Institute"/>
            <person name="Mondo S.J."/>
            <person name="Dannebaum R.O."/>
            <person name="Kuo R.C."/>
            <person name="Labutti K."/>
            <person name="Haridas S."/>
            <person name="Kuo A."/>
            <person name="Salamov A."/>
            <person name="Ahrendt S.R."/>
            <person name="Lipzen A."/>
            <person name="Sullivan W."/>
            <person name="Andreopoulos W.B."/>
            <person name="Clum A."/>
            <person name="Lindquist E."/>
            <person name="Daum C."/>
            <person name="Ramamoorthy G.K."/>
            <person name="Gryganskyi A."/>
            <person name="Culley D."/>
            <person name="Magnuson J.K."/>
            <person name="James T.Y."/>
            <person name="O'Malley M.A."/>
            <person name="Stajich J.E."/>
            <person name="Spatafora J.W."/>
            <person name="Visel A."/>
            <person name="Grigoriev I.V."/>
        </authorList>
    </citation>
    <scope>NUCLEOTIDE SEQUENCE [LARGE SCALE GENOMIC DNA]</scope>
    <source>
        <strain evidence="7 8">CBS 115471</strain>
    </source>
</reference>
<evidence type="ECO:0000256" key="5">
    <source>
        <dbReference type="ARBA" id="ARBA00023002"/>
    </source>
</evidence>
<dbReference type="Pfam" id="PF01266">
    <property type="entry name" value="DAO"/>
    <property type="match status" value="1"/>
</dbReference>
<keyword evidence="3" id="KW-0285">Flavoprotein</keyword>
<evidence type="ECO:0000313" key="8">
    <source>
        <dbReference type="Proteomes" id="UP000193144"/>
    </source>
</evidence>
<protein>
    <recommendedName>
        <fullName evidence="6">FAD dependent oxidoreductase domain-containing protein</fullName>
    </recommendedName>
</protein>
<keyword evidence="8" id="KW-1185">Reference proteome</keyword>
<evidence type="ECO:0000256" key="3">
    <source>
        <dbReference type="ARBA" id="ARBA00022630"/>
    </source>
</evidence>
<evidence type="ECO:0000313" key="7">
    <source>
        <dbReference type="EMBL" id="ORX97246.1"/>
    </source>
</evidence>
<comment type="similarity">
    <text evidence="2">Belongs to the DAMOX/DASOX family.</text>
</comment>
<dbReference type="InterPro" id="IPR023209">
    <property type="entry name" value="DAO"/>
</dbReference>
<evidence type="ECO:0000256" key="4">
    <source>
        <dbReference type="ARBA" id="ARBA00022827"/>
    </source>
</evidence>
<dbReference type="Gene3D" id="3.30.9.10">
    <property type="entry name" value="D-Amino Acid Oxidase, subunit A, domain 2"/>
    <property type="match status" value="1"/>
</dbReference>
<sequence length="352" mass="38757">MLGGGRVDVGSGQEFSKPSKTATQLVCAALRIAQYRVTSELVLLLCPDSIFHFLQTIRSSISSYLTFIIDTFPTLQSEIVFWRDLTLHADPVKIPIPSSPRILAIGGGVTGLVSAWVTMTFLMNLETAKGAAMITRQISGELFDQQAELLKEFDADVIINATGLSGREVAGDGSCYLIRGGLVRAINNGKHYPRVEAALTIPVSAADEIVFLFPRNDDILLIGAFTEPKKDTLDLTLDSPVVQRMWSRCDDFLPELRNAKLDPVYPFAQSLRPFRERNVRVERELRPRRITIYGPALVHSCGQRGSGWSLAFGCASDVAKLVEEDLVGLPPQPMQTEIAGDLSVHELVRARF</sequence>
<gene>
    <name evidence="7" type="ORF">BCR34DRAFT_497071</name>
</gene>
<dbReference type="STRING" id="1231657.A0A1Y1YHQ9"/>
<evidence type="ECO:0000259" key="6">
    <source>
        <dbReference type="Pfam" id="PF01266"/>
    </source>
</evidence>
<dbReference type="OrthoDB" id="2015447at2759"/>
<dbReference type="Gene3D" id="3.40.50.720">
    <property type="entry name" value="NAD(P)-binding Rossmann-like Domain"/>
    <property type="match status" value="1"/>
</dbReference>
<accession>A0A1Y1YHQ9</accession>
<dbReference type="GO" id="GO:0019478">
    <property type="term" value="P:D-amino acid catabolic process"/>
    <property type="evidence" value="ECO:0007669"/>
    <property type="project" value="TreeGrafter"/>
</dbReference>
<dbReference type="SUPFAM" id="SSF54373">
    <property type="entry name" value="FAD-linked reductases, C-terminal domain"/>
    <property type="match status" value="1"/>
</dbReference>
<dbReference type="GO" id="GO:0071949">
    <property type="term" value="F:FAD binding"/>
    <property type="evidence" value="ECO:0007669"/>
    <property type="project" value="InterPro"/>
</dbReference>
<keyword evidence="5" id="KW-0560">Oxidoreductase</keyword>
<organism evidence="7 8">
    <name type="scientific">Clohesyomyces aquaticus</name>
    <dbReference type="NCBI Taxonomy" id="1231657"/>
    <lineage>
        <taxon>Eukaryota</taxon>
        <taxon>Fungi</taxon>
        <taxon>Dikarya</taxon>
        <taxon>Ascomycota</taxon>
        <taxon>Pezizomycotina</taxon>
        <taxon>Dothideomycetes</taxon>
        <taxon>Pleosporomycetidae</taxon>
        <taxon>Pleosporales</taxon>
        <taxon>Lindgomycetaceae</taxon>
        <taxon>Clohesyomyces</taxon>
    </lineage>
</organism>
<proteinExistence type="inferred from homology"/>
<keyword evidence="4" id="KW-0274">FAD</keyword>
<dbReference type="InterPro" id="IPR006076">
    <property type="entry name" value="FAD-dep_OxRdtase"/>
</dbReference>
<feature type="domain" description="FAD dependent oxidoreductase" evidence="6">
    <location>
        <begin position="129"/>
        <end position="321"/>
    </location>
</feature>